<accession>A0ABN1D4L4</accession>
<feature type="region of interest" description="Disordered" evidence="1">
    <location>
        <begin position="33"/>
        <end position="54"/>
    </location>
</feature>
<sequence>MSSAAPAGRTNPALFSLTAPVRALLTVAGDELRKDGGNRANRVPRADRTEQPKGWAPNLGIRCAV</sequence>
<comment type="caution">
    <text evidence="2">The sequence shown here is derived from an EMBL/GenBank/DDBJ whole genome shotgun (WGS) entry which is preliminary data.</text>
</comment>
<proteinExistence type="predicted"/>
<dbReference type="Proteomes" id="UP001501706">
    <property type="component" value="Unassembled WGS sequence"/>
</dbReference>
<protein>
    <submittedName>
        <fullName evidence="2">Uncharacterized protein</fullName>
    </submittedName>
</protein>
<gene>
    <name evidence="2" type="ORF">GCM10009097_57750</name>
</gene>
<evidence type="ECO:0000256" key="1">
    <source>
        <dbReference type="SAM" id="MobiDB-lite"/>
    </source>
</evidence>
<dbReference type="EMBL" id="BAAAEN010000043">
    <property type="protein sequence ID" value="GAA0532943.1"/>
    <property type="molecule type" value="Genomic_DNA"/>
</dbReference>
<reference evidence="2 3" key="1">
    <citation type="journal article" date="2019" name="Int. J. Syst. Evol. Microbiol.">
        <title>The Global Catalogue of Microorganisms (GCM) 10K type strain sequencing project: providing services to taxonomists for standard genome sequencing and annotation.</title>
        <authorList>
            <consortium name="The Broad Institute Genomics Platform"/>
            <consortium name="The Broad Institute Genome Sequencing Center for Infectious Disease"/>
            <person name="Wu L."/>
            <person name="Ma J."/>
        </authorList>
    </citation>
    <scope>NUCLEOTIDE SEQUENCE [LARGE SCALE GENOMIC DNA]</scope>
    <source>
        <strain evidence="2 3">JCM 14330</strain>
    </source>
</reference>
<evidence type="ECO:0000313" key="2">
    <source>
        <dbReference type="EMBL" id="GAA0532943.1"/>
    </source>
</evidence>
<name>A0ABN1D4L4_9BURK</name>
<organism evidence="2 3">
    <name type="scientific">Pigmentiphaga daeguensis</name>
    <dbReference type="NCBI Taxonomy" id="414049"/>
    <lineage>
        <taxon>Bacteria</taxon>
        <taxon>Pseudomonadati</taxon>
        <taxon>Pseudomonadota</taxon>
        <taxon>Betaproteobacteria</taxon>
        <taxon>Burkholderiales</taxon>
        <taxon>Alcaligenaceae</taxon>
        <taxon>Pigmentiphaga</taxon>
    </lineage>
</organism>
<evidence type="ECO:0000313" key="3">
    <source>
        <dbReference type="Proteomes" id="UP001501706"/>
    </source>
</evidence>
<keyword evidence="3" id="KW-1185">Reference proteome</keyword>